<evidence type="ECO:0008006" key="3">
    <source>
        <dbReference type="Google" id="ProtNLM"/>
    </source>
</evidence>
<name>A0A841EQG4_9BACT</name>
<dbReference type="InterPro" id="IPR013783">
    <property type="entry name" value="Ig-like_fold"/>
</dbReference>
<dbReference type="Proteomes" id="UP000524404">
    <property type="component" value="Unassembled WGS sequence"/>
</dbReference>
<proteinExistence type="predicted"/>
<keyword evidence="2" id="KW-1185">Reference proteome</keyword>
<sequence length="2508" mass="271898">MKQLYIKVLFLIIFVIIKPIAIVTGNSSNNLNLSLFSVKEDKTEVSKTNSKGKEANPKKKVLAPKVVEKKRPLKAPSLLAPKPLNLGSTNTQFSHLLGPDPFMFTITSSKESVNIGEEFELSVRVSWLDFGINNGVRFLPEWYKYTLKVVMPDGFVQTGGNYEDYCTTPVNAENPTATFTIKGHFEFKPQEPTFKVLRGFEGANEKSEFIWKGEKRIALLSYTKSYSNEYQNDIRKNQKVSSDNCEVIPKITPASTSIGCAVDKNRIYDNKFGLSVVNKNVVCENGKVAKRTYDIKLKNFSVTKISTIRVLLHGQSTDECYGTSFSSIGTKIRHYLTEPFTLDTGKCYSTSIEVPMKDFKDIETEISKHYLHAHILFKTTDNDNIINLDLNSNYKFEGVVLLKPVISKEGNILTVTNCAGTVTWNNSMTGNPMTFTPTVATNYKAKCTQDGCSSDEWSDEININPCDSFGESLPLIIGANEGCKQIVLSSNIVGSGYTYQWKKDGINISGATLKDFTATSSGTYTLSVTKSGCTKISSAKSVIITTPSTPTISGSQTITETVKTATLTASGCTGSIIWNDELSSQGESITVSPNTTKTYAAKCKIGNCDSPWSSTVTVTVCNVEAPKVNSPIEYTKNAQATALTATALTGASLKWYSAEQLLSTAPIPNTSSVGSTNYFVSQVINGCESNKAKITVNVGDFPPLSNPSISKIDSMCSVTLKANTSESGVNYTWSYSANNANNYEVKSGINTSSYTTSITGYYKVEITKDNYKPATSNSIYISTISKTTTPSTQGSTTINRGESTNISASGCGGGIISWYNTLNLSYIIDSDSSLRVAPAVTTTYYAKCTVNGCESDLSSPVEIKVKQPCDIDIAKPIITSNRLQLDEQNPTAELTANGCSYTVQWYKSDGNYIADGMKLYNVGVGTYYAKCINRCPDGMVAEMNSDHINITKVSCPTTGYWPTITNNSTEQIGDETFCTSGTVRLSVTGCLDNSKAKWYGTNGNDLGTGSTYTETINSNQTFAVSCENHCKPSERLGWETINFTVIPYDLCKVPNPQIINNTPGRVTEFCGNGQFSVSASGCPDGNRVKWWVGDGSTVQGSDYVANITTTTWVSFRCISPVSGDLIGPEKYIIFTVKSFSDCNYAPAIINNTPGKKTIFCTKGWIDLTVTGCPNNNLVRWYADGTELTGGIGSTLRGTITRTSKIGITCLNPNDNTDFGWNEITFKVDNSGCDPNNPTIINNTSHGYNKFCKKGWVSLEVDGCPDNSKAKWYKDNIFIKQSAIYKEVINQTATYKVTCENPLYESSYSEIKFDILTNGDCYIPSIVNLTPNGQTDFCGSGTLKLMMTGCNTNYPPAFEEHVDGKPGRSIGGTWEMIDGVNTSVLNYNATESGYIKVICRTNESQNDYIWASQQIIRFNVNPVPSISATNTPACVGSQFSLNTIVPNLSINTGEIKFEWTNANNVAIGSLQNISLLADNSTPTTYNVKFTNNKGCSATASTTVTNYAKPTVSVSNSSITQCAGTILNLNSNATVGSGKATVQVKLEENLTNVDRSVVLSISGSMNPTPTSVTITQKGKTNTTCITCLNNNITDGQIIGYRDINQPNQKAIIKIENGCAKAWWSDFDENVHPDWIPLLKNKTLPDSILRSCINFYGFNNCANNKGCNQGSTSGITNFSSAGGITSFEITLPSVNGTWSVTKQTGSDKNWLSFVNAVSGSTSITGGGGLNYNWTKGTTFKSSLQNPSISNIQAADAGTYKVEVTDIRNCVGSANVNVVVDALPNATVSNTTPTTFCQGNSVVLSAVSGLTAYQWKKDGTNISGATAQTYTANASGTYTVQVTNNKNCSATSNGAATGKVVLVNPKPNLALAGTSKVCYGQSINILASGATTYAWTGPNSFTSSSANPIINAATTSSSGTYNLVGTSSAGCTSTSSFVATVLANPVITVTSNSPVDGLTTGETLNLNYASNPSITPISHKWTFNTDTVTLGRNATQTIANVYEPQGGTYKIVIEHDADLKCKAYGSLLVKIKPFVCKIKALTTPICYISENKRWAKLSVSISNRTKSWTGYAEIKRIKDADGNPVTDVALPLITWSGTDALTLPTTKIYDKILDGDYQIKVLEKRNDQAVNSNEKCMPTDTIISVGCQKKCKAPEHYANCGINPTPDLSQEIMKEVIASGDTIIAGDFEIIVGDVTKTADYTFKGLGYIKLPYLNFVKVKMVFENAKVNECNYLVAGKAISTYDPNWGGVVNPGGVVEDAVTLYKEVVEISKAIANVNFGTLEERRGKAIAKQLINSENDLPTKLVEEKNTLANRLVDIQKNCNNGTFTSAQCDSAGAVLKQDQQAWQQQTNKYKDDWVRIVTQTLKEIQDTSIIKKPSLLSLRNTKGSALGFDANSVGTQTILNEAIFAEETESSPSTIVDSKAFDYYSAEMNYNEALIQDYFTSAIKSSRQSAIDLANRLKANGNTQKMADFVYNELNKNKPDRDIVNNVKPIIKEEIKNILIQKVYNKK</sequence>
<protein>
    <recommendedName>
        <fullName evidence="3">Gliding motility-associated C-terminal domain-containing protein</fullName>
    </recommendedName>
</protein>
<reference evidence="1 2" key="1">
    <citation type="submission" date="2020-08" db="EMBL/GenBank/DDBJ databases">
        <title>Functional genomics of gut bacteria from endangered species of beetles.</title>
        <authorList>
            <person name="Carlos-Shanley C."/>
        </authorList>
    </citation>
    <scope>NUCLEOTIDE SEQUENCE [LARGE SCALE GENOMIC DNA]</scope>
    <source>
        <strain evidence="1 2">S00070</strain>
    </source>
</reference>
<gene>
    <name evidence="1" type="ORF">HNP25_004179</name>
</gene>
<evidence type="ECO:0000313" key="2">
    <source>
        <dbReference type="Proteomes" id="UP000524404"/>
    </source>
</evidence>
<comment type="caution">
    <text evidence="1">The sequence shown here is derived from an EMBL/GenBank/DDBJ whole genome shotgun (WGS) entry which is preliminary data.</text>
</comment>
<evidence type="ECO:0000313" key="1">
    <source>
        <dbReference type="EMBL" id="MBB6005505.1"/>
    </source>
</evidence>
<dbReference type="RefSeq" id="WP_184137388.1">
    <property type="nucleotide sequence ID" value="NZ_JACHKT010000047.1"/>
</dbReference>
<dbReference type="EMBL" id="JACHKT010000047">
    <property type="protein sequence ID" value="MBB6005505.1"/>
    <property type="molecule type" value="Genomic_DNA"/>
</dbReference>
<accession>A0A841EQG4</accession>
<organism evidence="1 2">
    <name type="scientific">Arcicella rosea</name>
    <dbReference type="NCBI Taxonomy" id="502909"/>
    <lineage>
        <taxon>Bacteria</taxon>
        <taxon>Pseudomonadati</taxon>
        <taxon>Bacteroidota</taxon>
        <taxon>Cytophagia</taxon>
        <taxon>Cytophagales</taxon>
        <taxon>Flectobacillaceae</taxon>
        <taxon>Arcicella</taxon>
    </lineage>
</organism>
<dbReference type="Gene3D" id="2.60.40.10">
    <property type="entry name" value="Immunoglobulins"/>
    <property type="match status" value="4"/>
</dbReference>